<name>A0A9N9XW63_9HYPO</name>
<keyword evidence="2" id="KW-1185">Reference proteome</keyword>
<dbReference type="Proteomes" id="UP000754883">
    <property type="component" value="Unassembled WGS sequence"/>
</dbReference>
<gene>
    <name evidence="1" type="ORF">CBYS24578_00000810</name>
</gene>
<organism evidence="1 2">
    <name type="scientific">Clonostachys byssicola</name>
    <dbReference type="NCBI Taxonomy" id="160290"/>
    <lineage>
        <taxon>Eukaryota</taxon>
        <taxon>Fungi</taxon>
        <taxon>Dikarya</taxon>
        <taxon>Ascomycota</taxon>
        <taxon>Pezizomycotina</taxon>
        <taxon>Sordariomycetes</taxon>
        <taxon>Hypocreomycetidae</taxon>
        <taxon>Hypocreales</taxon>
        <taxon>Bionectriaceae</taxon>
        <taxon>Clonostachys</taxon>
    </lineage>
</organism>
<sequence length="82" mass="9153">MHRPQMPVASKLQACTLLATIWPEKGVLAGLPWYLLRAISWLQSVHIVTAVSIAQACVEVTKYMLLRIIAAGSTILKRLWLI</sequence>
<protein>
    <submittedName>
        <fullName evidence="1">Uncharacterized protein</fullName>
    </submittedName>
</protein>
<evidence type="ECO:0000313" key="1">
    <source>
        <dbReference type="EMBL" id="CAG9972000.1"/>
    </source>
</evidence>
<comment type="caution">
    <text evidence="1">The sequence shown here is derived from an EMBL/GenBank/DDBJ whole genome shotgun (WGS) entry which is preliminary data.</text>
</comment>
<reference evidence="1" key="1">
    <citation type="submission" date="2021-10" db="EMBL/GenBank/DDBJ databases">
        <authorList>
            <person name="Piombo E."/>
        </authorList>
    </citation>
    <scope>NUCLEOTIDE SEQUENCE</scope>
</reference>
<evidence type="ECO:0000313" key="2">
    <source>
        <dbReference type="Proteomes" id="UP000754883"/>
    </source>
</evidence>
<proteinExistence type="predicted"/>
<accession>A0A9N9XW63</accession>
<dbReference type="AlphaFoldDB" id="A0A9N9XW63"/>
<dbReference type="EMBL" id="CABFNO020001240">
    <property type="protein sequence ID" value="CAG9972000.1"/>
    <property type="molecule type" value="Genomic_DNA"/>
</dbReference>